<dbReference type="GO" id="GO:0008270">
    <property type="term" value="F:zinc ion binding"/>
    <property type="evidence" value="ECO:0007669"/>
    <property type="project" value="UniProtKB-KW"/>
</dbReference>
<keyword evidence="4" id="KW-1185">Reference proteome</keyword>
<keyword evidence="1" id="KW-0862">Zinc</keyword>
<evidence type="ECO:0000313" key="4">
    <source>
        <dbReference type="Proteomes" id="UP000266861"/>
    </source>
</evidence>
<comment type="caution">
    <text evidence="3">The sequence shown here is derived from an EMBL/GenBank/DDBJ whole genome shotgun (WGS) entry which is preliminary data.</text>
</comment>
<protein>
    <recommendedName>
        <fullName evidence="2">C2H2-type domain-containing protein</fullName>
    </recommendedName>
</protein>
<dbReference type="Proteomes" id="UP000266861">
    <property type="component" value="Unassembled WGS sequence"/>
</dbReference>
<reference evidence="3 4" key="1">
    <citation type="submission" date="2018-08" db="EMBL/GenBank/DDBJ databases">
        <title>Genome and evolution of the arbuscular mycorrhizal fungus Diversispora epigaea (formerly Glomus versiforme) and its bacterial endosymbionts.</title>
        <authorList>
            <person name="Sun X."/>
            <person name="Fei Z."/>
            <person name="Harrison M."/>
        </authorList>
    </citation>
    <scope>NUCLEOTIDE SEQUENCE [LARGE SCALE GENOMIC DNA]</scope>
    <source>
        <strain evidence="3 4">IT104</strain>
    </source>
</reference>
<evidence type="ECO:0000256" key="1">
    <source>
        <dbReference type="PROSITE-ProRule" id="PRU00042"/>
    </source>
</evidence>
<sequence length="215" mass="24996">MPSTILPDAECITCGKVFKNSKGLTRHKQYVRRYNLRHQGFNELPANTIAEFKQILITEIHRKLSLNFRSMGKKLVSLPCPESIFFSVFGGYIHYYSSAKGIYKCIFRGCDSYHVLSTILNSNHWGKKVYSQNQQTYVVCLNNSPQNLSIIEEIDPLEQLLQSSIKHKKINRRPRFLRGEILIEWKKRTFKEINGIVNIAGYLNFNFYIAQSCSY</sequence>
<feature type="domain" description="C2H2-type" evidence="2">
    <location>
        <begin position="9"/>
        <end position="43"/>
    </location>
</feature>
<keyword evidence="1" id="KW-0863">Zinc-finger</keyword>
<evidence type="ECO:0000259" key="2">
    <source>
        <dbReference type="PROSITE" id="PS50157"/>
    </source>
</evidence>
<dbReference type="EMBL" id="PQFF01000373">
    <property type="protein sequence ID" value="RHZ54953.1"/>
    <property type="molecule type" value="Genomic_DNA"/>
</dbReference>
<keyword evidence="1" id="KW-0479">Metal-binding</keyword>
<evidence type="ECO:0000313" key="3">
    <source>
        <dbReference type="EMBL" id="RHZ54953.1"/>
    </source>
</evidence>
<dbReference type="PROSITE" id="PS50157">
    <property type="entry name" value="ZINC_FINGER_C2H2_2"/>
    <property type="match status" value="1"/>
</dbReference>
<organism evidence="3 4">
    <name type="scientific">Diversispora epigaea</name>
    <dbReference type="NCBI Taxonomy" id="1348612"/>
    <lineage>
        <taxon>Eukaryota</taxon>
        <taxon>Fungi</taxon>
        <taxon>Fungi incertae sedis</taxon>
        <taxon>Mucoromycota</taxon>
        <taxon>Glomeromycotina</taxon>
        <taxon>Glomeromycetes</taxon>
        <taxon>Diversisporales</taxon>
        <taxon>Diversisporaceae</taxon>
        <taxon>Diversispora</taxon>
    </lineage>
</organism>
<name>A0A397H0V6_9GLOM</name>
<proteinExistence type="predicted"/>
<accession>A0A397H0V6</accession>
<dbReference type="OrthoDB" id="2314877at2759"/>
<dbReference type="AlphaFoldDB" id="A0A397H0V6"/>
<gene>
    <name evidence="3" type="ORF">Glove_421g22</name>
</gene>
<dbReference type="InterPro" id="IPR013087">
    <property type="entry name" value="Znf_C2H2_type"/>
</dbReference>